<dbReference type="AlphaFoldDB" id="A0A2T0WT52"/>
<dbReference type="PANTHER" id="PTHR43861">
    <property type="entry name" value="TRANS-ACONITATE 2-METHYLTRANSFERASE-RELATED"/>
    <property type="match status" value="1"/>
</dbReference>
<organism evidence="1 2">
    <name type="scientific">Mongoliibacter ruber</name>
    <dbReference type="NCBI Taxonomy" id="1750599"/>
    <lineage>
        <taxon>Bacteria</taxon>
        <taxon>Pseudomonadati</taxon>
        <taxon>Bacteroidota</taxon>
        <taxon>Cytophagia</taxon>
        <taxon>Cytophagales</taxon>
        <taxon>Cyclobacteriaceae</taxon>
        <taxon>Mongoliibacter</taxon>
    </lineage>
</organism>
<reference evidence="1 2" key="1">
    <citation type="submission" date="2018-03" db="EMBL/GenBank/DDBJ databases">
        <title>Genomic Encyclopedia of Archaeal and Bacterial Type Strains, Phase II (KMG-II): from individual species to whole genera.</title>
        <authorList>
            <person name="Goeker M."/>
        </authorList>
    </citation>
    <scope>NUCLEOTIDE SEQUENCE [LARGE SCALE GENOMIC DNA]</scope>
    <source>
        <strain evidence="1 2">DSM 27929</strain>
    </source>
</reference>
<dbReference type="SUPFAM" id="SSF53335">
    <property type="entry name" value="S-adenosyl-L-methionine-dependent methyltransferases"/>
    <property type="match status" value="1"/>
</dbReference>
<dbReference type="Gene3D" id="3.40.50.150">
    <property type="entry name" value="Vaccinia Virus protein VP39"/>
    <property type="match status" value="1"/>
</dbReference>
<name>A0A2T0WT52_9BACT</name>
<dbReference type="InterPro" id="IPR029063">
    <property type="entry name" value="SAM-dependent_MTases_sf"/>
</dbReference>
<dbReference type="EMBL" id="PVTR01000002">
    <property type="protein sequence ID" value="PRY89873.1"/>
    <property type="molecule type" value="Genomic_DNA"/>
</dbReference>
<accession>A0A2T0WT52</accession>
<keyword evidence="1" id="KW-0808">Transferase</keyword>
<sequence length="288" mass="33152">MMFGTGESFQYAECTNCGSLSLIDTPEDLSAYYPNEYYSFLPLVKSSFGKNLLKALRYNLFQLTGKKSLSPVFGKWFEYLQPSKSSRIADIGCGNGQLLYEMYAAGFSHLRGYDPFIDEELDLGKKLRLERKSIFEIEGIFDVIMLHHALEHMGEPEKVLNRCYELLETNGQLLIRMPISDSKVWKDEGVSWVQLDAPRHLHIPSVEGLKALARESGLECREVVFDSSEFQFWGTELVKMKKPLSKVKADETFTRQDLARWRKKSNLYNQKAVGDQACFYFFKPSRPK</sequence>
<gene>
    <name evidence="1" type="ORF">CLW00_102349</name>
</gene>
<dbReference type="Pfam" id="PF13489">
    <property type="entry name" value="Methyltransf_23"/>
    <property type="match status" value="1"/>
</dbReference>
<protein>
    <submittedName>
        <fullName evidence="1">Methyltransferase family protein</fullName>
    </submittedName>
</protein>
<dbReference type="Proteomes" id="UP000238157">
    <property type="component" value="Unassembled WGS sequence"/>
</dbReference>
<dbReference type="GO" id="GO:0008168">
    <property type="term" value="F:methyltransferase activity"/>
    <property type="evidence" value="ECO:0007669"/>
    <property type="project" value="UniProtKB-KW"/>
</dbReference>
<evidence type="ECO:0000313" key="1">
    <source>
        <dbReference type="EMBL" id="PRY89873.1"/>
    </source>
</evidence>
<dbReference type="CDD" id="cd02440">
    <property type="entry name" value="AdoMet_MTases"/>
    <property type="match status" value="1"/>
</dbReference>
<proteinExistence type="predicted"/>
<dbReference type="GO" id="GO:0032259">
    <property type="term" value="P:methylation"/>
    <property type="evidence" value="ECO:0007669"/>
    <property type="project" value="UniProtKB-KW"/>
</dbReference>
<keyword evidence="2" id="KW-1185">Reference proteome</keyword>
<comment type="caution">
    <text evidence="1">The sequence shown here is derived from an EMBL/GenBank/DDBJ whole genome shotgun (WGS) entry which is preliminary data.</text>
</comment>
<keyword evidence="1" id="KW-0489">Methyltransferase</keyword>
<evidence type="ECO:0000313" key="2">
    <source>
        <dbReference type="Proteomes" id="UP000238157"/>
    </source>
</evidence>